<dbReference type="GO" id="GO:0016020">
    <property type="term" value="C:membrane"/>
    <property type="evidence" value="ECO:0007669"/>
    <property type="project" value="UniProtKB-SubCell"/>
</dbReference>
<evidence type="ECO:0000256" key="1">
    <source>
        <dbReference type="ARBA" id="ARBA00004141"/>
    </source>
</evidence>
<evidence type="ECO:0000256" key="4">
    <source>
        <dbReference type="ARBA" id="ARBA00023136"/>
    </source>
</evidence>
<feature type="transmembrane region" description="Helical" evidence="5">
    <location>
        <begin position="225"/>
        <end position="244"/>
    </location>
</feature>
<dbReference type="InterPro" id="IPR007016">
    <property type="entry name" value="O-antigen_ligase-rel_domated"/>
</dbReference>
<dbReference type="PANTHER" id="PTHR37422">
    <property type="entry name" value="TEICHURONIC ACID BIOSYNTHESIS PROTEIN TUAE"/>
    <property type="match status" value="1"/>
</dbReference>
<sequence length="392" mass="44358">MLNDSKKLKTINRLGYFLIILFVFANNLSTAFVWISIISMIILAGYKFRRYKEDMSWPEPIIVKGMAIFIFFLILSSLFSVDRAKSLDIAFNHFKIMLPFFLPFLFVKTRRQLIIVILALGLALSIPSVHGIYQGIHGDFRVKSFFSNPMLLGGLLSLSIPFYYVLALEKDYLCNNKVRLFCGAVAALGAIALVYNGTRGVWVAVVVVFILHLLSVFFRNPKIGIILTIIFCISGGLLLQSAQIQTRVKSITSTKNISNTERLLMWESSIKMAKDYPITGVGLGNFNKFEMEQYISPKAKLPTAHVHAHNNLFHFLAETGILGLSGFIIMFYSIFCGLMPRRRQVIIKAAILVTVSLLIHGMTEYNFGHREGMRIYWFILGLALCLQKNAKE</sequence>
<evidence type="ECO:0000313" key="7">
    <source>
        <dbReference type="EMBL" id="MPL68896.1"/>
    </source>
</evidence>
<organism evidence="7">
    <name type="scientific">bioreactor metagenome</name>
    <dbReference type="NCBI Taxonomy" id="1076179"/>
    <lineage>
        <taxon>unclassified sequences</taxon>
        <taxon>metagenomes</taxon>
        <taxon>ecological metagenomes</taxon>
    </lineage>
</organism>
<feature type="transmembrane region" description="Helical" evidence="5">
    <location>
        <begin position="61"/>
        <end position="81"/>
    </location>
</feature>
<gene>
    <name evidence="7" type="ORF">SDC9_14629</name>
</gene>
<evidence type="ECO:0000259" key="6">
    <source>
        <dbReference type="Pfam" id="PF04932"/>
    </source>
</evidence>
<proteinExistence type="predicted"/>
<feature type="transmembrane region" description="Helical" evidence="5">
    <location>
        <begin position="87"/>
        <end position="106"/>
    </location>
</feature>
<comment type="caution">
    <text evidence="7">The sequence shown here is derived from an EMBL/GenBank/DDBJ whole genome shotgun (WGS) entry which is preliminary data.</text>
</comment>
<dbReference type="Pfam" id="PF04932">
    <property type="entry name" value="Wzy_C"/>
    <property type="match status" value="1"/>
</dbReference>
<evidence type="ECO:0000256" key="2">
    <source>
        <dbReference type="ARBA" id="ARBA00022692"/>
    </source>
</evidence>
<feature type="transmembrane region" description="Helical" evidence="5">
    <location>
        <begin position="145"/>
        <end position="166"/>
    </location>
</feature>
<dbReference type="InterPro" id="IPR051533">
    <property type="entry name" value="WaaL-like"/>
</dbReference>
<keyword evidence="4 5" id="KW-0472">Membrane</keyword>
<accession>A0A644TPH8</accession>
<feature type="transmembrane region" description="Helical" evidence="5">
    <location>
        <begin position="113"/>
        <end position="133"/>
    </location>
</feature>
<comment type="subcellular location">
    <subcellularLocation>
        <location evidence="1">Membrane</location>
        <topology evidence="1">Multi-pass membrane protein</topology>
    </subcellularLocation>
</comment>
<feature type="transmembrane region" description="Helical" evidence="5">
    <location>
        <begin position="374"/>
        <end position="390"/>
    </location>
</feature>
<dbReference type="AlphaFoldDB" id="A0A644TPH8"/>
<evidence type="ECO:0000256" key="3">
    <source>
        <dbReference type="ARBA" id="ARBA00022989"/>
    </source>
</evidence>
<dbReference type="PANTHER" id="PTHR37422:SF13">
    <property type="entry name" value="LIPOPOLYSACCHARIDE BIOSYNTHESIS PROTEIN PA4999-RELATED"/>
    <property type="match status" value="1"/>
</dbReference>
<feature type="domain" description="O-antigen ligase-related" evidence="6">
    <location>
        <begin position="185"/>
        <end position="328"/>
    </location>
</feature>
<keyword evidence="2 5" id="KW-0812">Transmembrane</keyword>
<name>A0A644TPH8_9ZZZZ</name>
<feature type="transmembrane region" description="Helical" evidence="5">
    <location>
        <begin position="16"/>
        <end position="49"/>
    </location>
</feature>
<dbReference type="EMBL" id="VSSQ01000044">
    <property type="protein sequence ID" value="MPL68896.1"/>
    <property type="molecule type" value="Genomic_DNA"/>
</dbReference>
<feature type="transmembrane region" description="Helical" evidence="5">
    <location>
        <begin position="345"/>
        <end position="362"/>
    </location>
</feature>
<feature type="transmembrane region" description="Helical" evidence="5">
    <location>
        <begin position="320"/>
        <end position="338"/>
    </location>
</feature>
<feature type="transmembrane region" description="Helical" evidence="5">
    <location>
        <begin position="178"/>
        <end position="195"/>
    </location>
</feature>
<keyword evidence="3 5" id="KW-1133">Transmembrane helix</keyword>
<evidence type="ECO:0000256" key="5">
    <source>
        <dbReference type="SAM" id="Phobius"/>
    </source>
</evidence>
<reference evidence="7" key="1">
    <citation type="submission" date="2019-08" db="EMBL/GenBank/DDBJ databases">
        <authorList>
            <person name="Kucharzyk K."/>
            <person name="Murdoch R.W."/>
            <person name="Higgins S."/>
            <person name="Loffler F."/>
        </authorList>
    </citation>
    <scope>NUCLEOTIDE SEQUENCE</scope>
</reference>
<feature type="transmembrane region" description="Helical" evidence="5">
    <location>
        <begin position="201"/>
        <end position="218"/>
    </location>
</feature>
<protein>
    <recommendedName>
        <fullName evidence="6">O-antigen ligase-related domain-containing protein</fullName>
    </recommendedName>
</protein>